<dbReference type="InterPro" id="IPR052907">
    <property type="entry name" value="Beta-lactamase/esterase"/>
</dbReference>
<protein>
    <submittedName>
        <fullName evidence="2">Carboxylesterase</fullName>
    </submittedName>
</protein>
<gene>
    <name evidence="2" type="ORF">GP2143_12821</name>
</gene>
<comment type="caution">
    <text evidence="2">The sequence shown here is derived from an EMBL/GenBank/DDBJ whole genome shotgun (WGS) entry which is preliminary data.</text>
</comment>
<sequence length="412" mass="44616">MITMSESTKSGPVNGYFDRRFEKLAEEFVRNFEQRGEVGASVCLNIEGQTVVDMWGGMRDPETGDHWQEDTLSIVFSCTKAATALCAHMLIERGQLDPNAKVTDYWPEFGQNGKENTTVLMMLNHSAALPALREPVKPGGYNDWDYMVERLAAESPFWEPGTRNGYHMITYGWTVGELVKRVSGKSLGTFFNDEIADPLGIDFWIGLPADKEPRVANMIPFAPDASVIPTDFVKALVSDPESIQYLSFLNSGGHLVDSRAAHAAEIGGGGGIANGRALAGMFKPLANDGKAGSVELLSGDTIKRISAVSMATQCDATLLIPTRFAQGFMVSMDNRGRSTGDQETALLGRDAFGHVGAGGSIGFADPECRMGFGYSMTQMGAGLMLNERGQSLVDAAYKSVGYRTNSPGFWVR</sequence>
<dbReference type="Proteomes" id="UP000004931">
    <property type="component" value="Unassembled WGS sequence"/>
</dbReference>
<dbReference type="STRING" id="247633.GP2143_12821"/>
<dbReference type="PANTHER" id="PTHR43319:SF3">
    <property type="entry name" value="BETA-LACTAMASE-RELATED DOMAIN-CONTAINING PROTEIN"/>
    <property type="match status" value="1"/>
</dbReference>
<feature type="domain" description="Beta-lactamase-related" evidence="1">
    <location>
        <begin position="30"/>
        <end position="381"/>
    </location>
</feature>
<keyword evidence="3" id="KW-1185">Reference proteome</keyword>
<dbReference type="Pfam" id="PF00144">
    <property type="entry name" value="Beta-lactamase"/>
    <property type="match status" value="1"/>
</dbReference>
<dbReference type="AlphaFoldDB" id="A0Y7N4"/>
<evidence type="ECO:0000313" key="3">
    <source>
        <dbReference type="Proteomes" id="UP000004931"/>
    </source>
</evidence>
<dbReference type="eggNOG" id="COG1680">
    <property type="taxonomic scope" value="Bacteria"/>
</dbReference>
<name>A0Y7N4_9GAMM</name>
<evidence type="ECO:0000313" key="2">
    <source>
        <dbReference type="EMBL" id="EAW32138.1"/>
    </source>
</evidence>
<dbReference type="OrthoDB" id="5705574at2"/>
<reference evidence="2 3" key="1">
    <citation type="journal article" date="2010" name="J. Bacteriol.">
        <title>Genome sequence of the oligotrophic marine Gammaproteobacterium HTCC2143, isolated from the Oregon Coast.</title>
        <authorList>
            <person name="Oh H.M."/>
            <person name="Kang I."/>
            <person name="Ferriera S."/>
            <person name="Giovannoni S.J."/>
            <person name="Cho J.C."/>
        </authorList>
    </citation>
    <scope>NUCLEOTIDE SEQUENCE [LARGE SCALE GENOMIC DNA]</scope>
    <source>
        <strain evidence="2 3">HTCC2143</strain>
    </source>
</reference>
<dbReference type="EMBL" id="AAVT01000001">
    <property type="protein sequence ID" value="EAW32138.1"/>
    <property type="molecule type" value="Genomic_DNA"/>
</dbReference>
<proteinExistence type="predicted"/>
<accession>A0Y7N4</accession>
<dbReference type="Gene3D" id="3.40.710.10">
    <property type="entry name" value="DD-peptidase/beta-lactamase superfamily"/>
    <property type="match status" value="1"/>
</dbReference>
<evidence type="ECO:0000259" key="1">
    <source>
        <dbReference type="Pfam" id="PF00144"/>
    </source>
</evidence>
<dbReference type="InterPro" id="IPR012338">
    <property type="entry name" value="Beta-lactam/transpept-like"/>
</dbReference>
<dbReference type="SUPFAM" id="SSF56601">
    <property type="entry name" value="beta-lactamase/transpeptidase-like"/>
    <property type="match status" value="1"/>
</dbReference>
<dbReference type="PANTHER" id="PTHR43319">
    <property type="entry name" value="BETA-LACTAMASE-RELATED"/>
    <property type="match status" value="1"/>
</dbReference>
<organism evidence="2 3">
    <name type="scientific">marine gamma proteobacterium HTCC2143</name>
    <dbReference type="NCBI Taxonomy" id="247633"/>
    <lineage>
        <taxon>Bacteria</taxon>
        <taxon>Pseudomonadati</taxon>
        <taxon>Pseudomonadota</taxon>
        <taxon>Gammaproteobacteria</taxon>
        <taxon>Cellvibrionales</taxon>
        <taxon>Spongiibacteraceae</taxon>
        <taxon>BD1-7 clade</taxon>
    </lineage>
</organism>
<dbReference type="InterPro" id="IPR001466">
    <property type="entry name" value="Beta-lactam-related"/>
</dbReference>